<organism evidence="1 2">
    <name type="scientific">Serratia aquatilis</name>
    <dbReference type="NCBI Taxonomy" id="1737515"/>
    <lineage>
        <taxon>Bacteria</taxon>
        <taxon>Pseudomonadati</taxon>
        <taxon>Pseudomonadota</taxon>
        <taxon>Gammaproteobacteria</taxon>
        <taxon>Enterobacterales</taxon>
        <taxon>Yersiniaceae</taxon>
        <taxon>Serratia</taxon>
    </lineage>
</organism>
<dbReference type="RefSeq" id="WP_380679693.1">
    <property type="nucleotide sequence ID" value="NZ_CP173186.1"/>
</dbReference>
<evidence type="ECO:0000313" key="1">
    <source>
        <dbReference type="EMBL" id="MFC0229098.1"/>
    </source>
</evidence>
<reference evidence="1 2" key="1">
    <citation type="submission" date="2024-09" db="EMBL/GenBank/DDBJ databases">
        <authorList>
            <person name="Sun Q."/>
            <person name="Mori K."/>
        </authorList>
    </citation>
    <scope>NUCLEOTIDE SEQUENCE [LARGE SCALE GENOMIC DNA]</scope>
    <source>
        <strain evidence="1 2">CCM 8626</strain>
    </source>
</reference>
<keyword evidence="2" id="KW-1185">Reference proteome</keyword>
<proteinExistence type="predicted"/>
<sequence length="194" mass="22057">MSSSQLQSAYDNYLATETVWKHKKEQREEAQAQLTKLLENGPPYNDVQLRYLREFIDVKQWEITLSAGRVLRAHDSVQRISVREQLNTFMQLNGEALKSGLAPVLMKLARSSGAKRIEIMSETLGFIQEALQVYLAAHPDIHYTAEDSDILTAVGPYPDITAMNDNQRFYTPVQSHTYAQRKSALERQKAAINS</sequence>
<comment type="caution">
    <text evidence="1">The sequence shown here is derived from an EMBL/GenBank/DDBJ whole genome shotgun (WGS) entry which is preliminary data.</text>
</comment>
<protein>
    <submittedName>
        <fullName evidence="1">Phage polarity suppression protein</fullName>
    </submittedName>
</protein>
<name>A0ABV6EJB9_9GAMM</name>
<evidence type="ECO:0000313" key="2">
    <source>
        <dbReference type="Proteomes" id="UP001589792"/>
    </source>
</evidence>
<dbReference type="Proteomes" id="UP001589792">
    <property type="component" value="Unassembled WGS sequence"/>
</dbReference>
<gene>
    <name evidence="1" type="ORF">ACFFJ3_21820</name>
</gene>
<dbReference type="EMBL" id="JBHLXG010000032">
    <property type="protein sequence ID" value="MFC0229098.1"/>
    <property type="molecule type" value="Genomic_DNA"/>
</dbReference>
<dbReference type="Pfam" id="PF07455">
    <property type="entry name" value="Psu"/>
    <property type="match status" value="1"/>
</dbReference>
<accession>A0ABV6EJB9</accession>
<dbReference type="InterPro" id="IPR010006">
    <property type="entry name" value="Phage_P4_Psu"/>
</dbReference>
<dbReference type="Gene3D" id="1.20.58.1090">
    <property type="entry name" value="Phage polarity suppression protein monomer"/>
    <property type="match status" value="1"/>
</dbReference>